<feature type="chain" id="PRO_5040236427" evidence="3">
    <location>
        <begin position="19"/>
        <end position="148"/>
    </location>
</feature>
<dbReference type="AlphaFoldDB" id="A0A9N7NSU9"/>
<keyword evidence="3" id="KW-0732">Signal</keyword>
<evidence type="ECO:0000256" key="3">
    <source>
        <dbReference type="SAM" id="SignalP"/>
    </source>
</evidence>
<keyword evidence="1" id="KW-0808">Transferase</keyword>
<dbReference type="OrthoDB" id="1862401at2759"/>
<dbReference type="InterPro" id="IPR051504">
    <property type="entry name" value="Plant_metabolite_acyltrans"/>
</dbReference>
<dbReference type="PANTHER" id="PTHR31625">
    <property type="match status" value="1"/>
</dbReference>
<evidence type="ECO:0000313" key="4">
    <source>
        <dbReference type="EMBL" id="CAA0837131.1"/>
    </source>
</evidence>
<dbReference type="EMBL" id="CACSLK010030184">
    <property type="protein sequence ID" value="CAA0837131.1"/>
    <property type="molecule type" value="Genomic_DNA"/>
</dbReference>
<evidence type="ECO:0000256" key="2">
    <source>
        <dbReference type="ARBA" id="ARBA00023315"/>
    </source>
</evidence>
<keyword evidence="5" id="KW-1185">Reference proteome</keyword>
<evidence type="ECO:0000256" key="1">
    <source>
        <dbReference type="ARBA" id="ARBA00022679"/>
    </source>
</evidence>
<dbReference type="Gene3D" id="3.30.559.10">
    <property type="entry name" value="Chloramphenicol acetyltransferase-like domain"/>
    <property type="match status" value="1"/>
</dbReference>
<gene>
    <name evidence="4" type="ORF">SHERM_04139</name>
</gene>
<protein>
    <submittedName>
        <fullName evidence="4">Uncharacterized protein</fullName>
    </submittedName>
</protein>
<name>A0A9N7NSU9_STRHE</name>
<comment type="caution">
    <text evidence="4">The sequence shown here is derived from an EMBL/GenBank/DDBJ whole genome shotgun (WGS) entry which is preliminary data.</text>
</comment>
<organism evidence="4 5">
    <name type="scientific">Striga hermonthica</name>
    <name type="common">Purple witchweed</name>
    <name type="synonym">Buchnera hermonthica</name>
    <dbReference type="NCBI Taxonomy" id="68872"/>
    <lineage>
        <taxon>Eukaryota</taxon>
        <taxon>Viridiplantae</taxon>
        <taxon>Streptophyta</taxon>
        <taxon>Embryophyta</taxon>
        <taxon>Tracheophyta</taxon>
        <taxon>Spermatophyta</taxon>
        <taxon>Magnoliopsida</taxon>
        <taxon>eudicotyledons</taxon>
        <taxon>Gunneridae</taxon>
        <taxon>Pentapetalae</taxon>
        <taxon>asterids</taxon>
        <taxon>lamiids</taxon>
        <taxon>Lamiales</taxon>
        <taxon>Orobanchaceae</taxon>
        <taxon>Buchnereae</taxon>
        <taxon>Striga</taxon>
    </lineage>
</organism>
<sequence>MELMRNLVKIILFRFSTAWTYLAKSRVAGDYDDEDDVEFFMYTADIRAWVNPPVPGNYFRNFLSGELGRARHEELVGPGGFVLAVQAITEVDLYGADFGLGRARKVETQSIDGEKYAMWLCKRGILKEVWRLVFLYLMLQSLIVSRPL</sequence>
<dbReference type="GO" id="GO:0016747">
    <property type="term" value="F:acyltransferase activity, transferring groups other than amino-acyl groups"/>
    <property type="evidence" value="ECO:0007669"/>
    <property type="project" value="UniProtKB-ARBA"/>
</dbReference>
<reference evidence="4" key="1">
    <citation type="submission" date="2019-12" db="EMBL/GenBank/DDBJ databases">
        <authorList>
            <person name="Scholes J."/>
        </authorList>
    </citation>
    <scope>NUCLEOTIDE SEQUENCE</scope>
</reference>
<dbReference type="InterPro" id="IPR023213">
    <property type="entry name" value="CAT-like_dom_sf"/>
</dbReference>
<proteinExistence type="predicted"/>
<dbReference type="Proteomes" id="UP001153555">
    <property type="component" value="Unassembled WGS sequence"/>
</dbReference>
<feature type="signal peptide" evidence="3">
    <location>
        <begin position="1"/>
        <end position="18"/>
    </location>
</feature>
<evidence type="ECO:0000313" key="5">
    <source>
        <dbReference type="Proteomes" id="UP001153555"/>
    </source>
</evidence>
<keyword evidence="2" id="KW-0012">Acyltransferase</keyword>
<accession>A0A9N7NSU9</accession>